<proteinExistence type="predicted"/>
<dbReference type="Proteomes" id="UP000015106">
    <property type="component" value="Chromosome 7"/>
</dbReference>
<protein>
    <submittedName>
        <fullName evidence="1">Uncharacterized protein</fullName>
    </submittedName>
</protein>
<organism evidence="1 2">
    <name type="scientific">Triticum urartu</name>
    <name type="common">Red wild einkorn</name>
    <name type="synonym">Crithodium urartu</name>
    <dbReference type="NCBI Taxonomy" id="4572"/>
    <lineage>
        <taxon>Eukaryota</taxon>
        <taxon>Viridiplantae</taxon>
        <taxon>Streptophyta</taxon>
        <taxon>Embryophyta</taxon>
        <taxon>Tracheophyta</taxon>
        <taxon>Spermatophyta</taxon>
        <taxon>Magnoliopsida</taxon>
        <taxon>Liliopsida</taxon>
        <taxon>Poales</taxon>
        <taxon>Poaceae</taxon>
        <taxon>BOP clade</taxon>
        <taxon>Pooideae</taxon>
        <taxon>Triticodae</taxon>
        <taxon>Triticeae</taxon>
        <taxon>Triticinae</taxon>
        <taxon>Triticum</taxon>
    </lineage>
</organism>
<reference evidence="1" key="2">
    <citation type="submission" date="2018-03" db="EMBL/GenBank/DDBJ databases">
        <title>The Triticum urartu genome reveals the dynamic nature of wheat genome evolution.</title>
        <authorList>
            <person name="Ling H."/>
            <person name="Ma B."/>
            <person name="Shi X."/>
            <person name="Liu H."/>
            <person name="Dong L."/>
            <person name="Sun H."/>
            <person name="Cao Y."/>
            <person name="Gao Q."/>
            <person name="Zheng S."/>
            <person name="Li Y."/>
            <person name="Yu Y."/>
            <person name="Du H."/>
            <person name="Qi M."/>
            <person name="Li Y."/>
            <person name="Yu H."/>
            <person name="Cui Y."/>
            <person name="Wang N."/>
            <person name="Chen C."/>
            <person name="Wu H."/>
            <person name="Zhao Y."/>
            <person name="Zhang J."/>
            <person name="Li Y."/>
            <person name="Zhou W."/>
            <person name="Zhang B."/>
            <person name="Hu W."/>
            <person name="Eijk M."/>
            <person name="Tang J."/>
            <person name="Witsenboer H."/>
            <person name="Zhao S."/>
            <person name="Li Z."/>
            <person name="Zhang A."/>
            <person name="Wang D."/>
            <person name="Liang C."/>
        </authorList>
    </citation>
    <scope>NUCLEOTIDE SEQUENCE [LARGE SCALE GENOMIC DNA]</scope>
    <source>
        <strain evidence="1">cv. G1812</strain>
    </source>
</reference>
<reference evidence="2" key="1">
    <citation type="journal article" date="2013" name="Nature">
        <title>Draft genome of the wheat A-genome progenitor Triticum urartu.</title>
        <authorList>
            <person name="Ling H.Q."/>
            <person name="Zhao S."/>
            <person name="Liu D."/>
            <person name="Wang J."/>
            <person name="Sun H."/>
            <person name="Zhang C."/>
            <person name="Fan H."/>
            <person name="Li D."/>
            <person name="Dong L."/>
            <person name="Tao Y."/>
            <person name="Gao C."/>
            <person name="Wu H."/>
            <person name="Li Y."/>
            <person name="Cui Y."/>
            <person name="Guo X."/>
            <person name="Zheng S."/>
            <person name="Wang B."/>
            <person name="Yu K."/>
            <person name="Liang Q."/>
            <person name="Yang W."/>
            <person name="Lou X."/>
            <person name="Chen J."/>
            <person name="Feng M."/>
            <person name="Jian J."/>
            <person name="Zhang X."/>
            <person name="Luo G."/>
            <person name="Jiang Y."/>
            <person name="Liu J."/>
            <person name="Wang Z."/>
            <person name="Sha Y."/>
            <person name="Zhang B."/>
            <person name="Wu H."/>
            <person name="Tang D."/>
            <person name="Shen Q."/>
            <person name="Xue P."/>
            <person name="Zou S."/>
            <person name="Wang X."/>
            <person name="Liu X."/>
            <person name="Wang F."/>
            <person name="Yang Y."/>
            <person name="An X."/>
            <person name="Dong Z."/>
            <person name="Zhang K."/>
            <person name="Zhang X."/>
            <person name="Luo M.C."/>
            <person name="Dvorak J."/>
            <person name="Tong Y."/>
            <person name="Wang J."/>
            <person name="Yang H."/>
            <person name="Li Z."/>
            <person name="Wang D."/>
            <person name="Zhang A."/>
            <person name="Wang J."/>
        </authorList>
    </citation>
    <scope>NUCLEOTIDE SEQUENCE</scope>
    <source>
        <strain evidence="2">cv. G1812</strain>
    </source>
</reference>
<evidence type="ECO:0000313" key="2">
    <source>
        <dbReference type="Proteomes" id="UP000015106"/>
    </source>
</evidence>
<name>A0A8R7V1B3_TRIUA</name>
<sequence length="48" mass="5867">MAYKHLINQEEDRVCIGLNQQYNRKDRRKVVFLTRSEAKTPYIVRQAW</sequence>
<keyword evidence="2" id="KW-1185">Reference proteome</keyword>
<evidence type="ECO:0000313" key="1">
    <source>
        <dbReference type="EnsemblPlants" id="TuG1812G0700000106.01.T01.cds356466"/>
    </source>
</evidence>
<reference evidence="1" key="3">
    <citation type="submission" date="2022-06" db="UniProtKB">
        <authorList>
            <consortium name="EnsemblPlants"/>
        </authorList>
    </citation>
    <scope>IDENTIFICATION</scope>
</reference>
<dbReference type="EnsemblPlants" id="TuG1812G0700000106.01.T01">
    <property type="protein sequence ID" value="TuG1812G0700000106.01.T01.cds356466"/>
    <property type="gene ID" value="TuG1812G0700000106.01"/>
</dbReference>
<dbReference type="Gramene" id="TuG1812G0700000106.01.T01">
    <property type="protein sequence ID" value="TuG1812G0700000106.01.T01.cds356466"/>
    <property type="gene ID" value="TuG1812G0700000106.01"/>
</dbReference>
<dbReference type="AlphaFoldDB" id="A0A8R7V1B3"/>
<accession>A0A8R7V1B3</accession>